<proteinExistence type="predicted"/>
<dbReference type="EMBL" id="BAAAUT010000077">
    <property type="protein sequence ID" value="GAA3162942.1"/>
    <property type="molecule type" value="Genomic_DNA"/>
</dbReference>
<evidence type="ECO:0000313" key="1">
    <source>
        <dbReference type="EMBL" id="GAA3162942.1"/>
    </source>
</evidence>
<reference evidence="2" key="1">
    <citation type="journal article" date="2019" name="Int. J. Syst. Evol. Microbiol.">
        <title>The Global Catalogue of Microorganisms (GCM) 10K type strain sequencing project: providing services to taxonomists for standard genome sequencing and annotation.</title>
        <authorList>
            <consortium name="The Broad Institute Genomics Platform"/>
            <consortium name="The Broad Institute Genome Sequencing Center for Infectious Disease"/>
            <person name="Wu L."/>
            <person name="Ma J."/>
        </authorList>
    </citation>
    <scope>NUCLEOTIDE SEQUENCE [LARGE SCALE GENOMIC DNA]</scope>
    <source>
        <strain evidence="2">JCM 9373</strain>
    </source>
</reference>
<evidence type="ECO:0000313" key="2">
    <source>
        <dbReference type="Proteomes" id="UP001500320"/>
    </source>
</evidence>
<sequence length="158" mass="16780">MPAALRNFSGLGNLDMPSDLAYVLDVTVLADCARGDAGLIGMIQQFDADSVTLIVPALAVTGAAADVGGSPDKVAVIRGICRLASARLAGLVEFDDASELARIRLTATSLEHLWDVQTAETALNRRTPILTLDHHRWKETVREVSGDLTVVEVSDLDA</sequence>
<dbReference type="Proteomes" id="UP001500320">
    <property type="component" value="Unassembled WGS sequence"/>
</dbReference>
<name>A0ABP6NZZ6_9ACTN</name>
<keyword evidence="2" id="KW-1185">Reference proteome</keyword>
<gene>
    <name evidence="1" type="ORF">GCM10010466_62350</name>
</gene>
<comment type="caution">
    <text evidence="1">The sequence shown here is derived from an EMBL/GenBank/DDBJ whole genome shotgun (WGS) entry which is preliminary data.</text>
</comment>
<organism evidence="1 2">
    <name type="scientific">Planomonospora alba</name>
    <dbReference type="NCBI Taxonomy" id="161354"/>
    <lineage>
        <taxon>Bacteria</taxon>
        <taxon>Bacillati</taxon>
        <taxon>Actinomycetota</taxon>
        <taxon>Actinomycetes</taxon>
        <taxon>Streptosporangiales</taxon>
        <taxon>Streptosporangiaceae</taxon>
        <taxon>Planomonospora</taxon>
    </lineage>
</organism>
<protein>
    <recommendedName>
        <fullName evidence="3">PIN domain-containing protein</fullName>
    </recommendedName>
</protein>
<accession>A0ABP6NZZ6</accession>
<evidence type="ECO:0008006" key="3">
    <source>
        <dbReference type="Google" id="ProtNLM"/>
    </source>
</evidence>